<evidence type="ECO:0000313" key="2">
    <source>
        <dbReference type="Proteomes" id="UP000734854"/>
    </source>
</evidence>
<dbReference type="Proteomes" id="UP000734854">
    <property type="component" value="Unassembled WGS sequence"/>
</dbReference>
<name>A0A8J5HPQ8_ZINOF</name>
<gene>
    <name evidence="1" type="ORF">ZIOFF_010904</name>
</gene>
<organism evidence="1 2">
    <name type="scientific">Zingiber officinale</name>
    <name type="common">Ginger</name>
    <name type="synonym">Amomum zingiber</name>
    <dbReference type="NCBI Taxonomy" id="94328"/>
    <lineage>
        <taxon>Eukaryota</taxon>
        <taxon>Viridiplantae</taxon>
        <taxon>Streptophyta</taxon>
        <taxon>Embryophyta</taxon>
        <taxon>Tracheophyta</taxon>
        <taxon>Spermatophyta</taxon>
        <taxon>Magnoliopsida</taxon>
        <taxon>Liliopsida</taxon>
        <taxon>Zingiberales</taxon>
        <taxon>Zingiberaceae</taxon>
        <taxon>Zingiber</taxon>
    </lineage>
</organism>
<evidence type="ECO:0000313" key="1">
    <source>
        <dbReference type="EMBL" id="KAG6528720.1"/>
    </source>
</evidence>
<dbReference type="EMBL" id="JACMSC010000003">
    <property type="protein sequence ID" value="KAG6528720.1"/>
    <property type="molecule type" value="Genomic_DNA"/>
</dbReference>
<protein>
    <submittedName>
        <fullName evidence="1">Uncharacterized protein</fullName>
    </submittedName>
</protein>
<dbReference type="AlphaFoldDB" id="A0A8J5HPQ8"/>
<keyword evidence="2" id="KW-1185">Reference proteome</keyword>
<accession>A0A8J5HPQ8</accession>
<sequence>MKDCRRFERYLAGSVSQYSAFPHCAVTASRFRRSRSASPGHYLQIRVPEVKSPICACRSCYRRRTWRCKVRNRVVATSRPLHAPLLPWQRRRPRSDFRPLRRATHPHPRQHHDVARAKPVRFLLSSSCSIIGQKIVSSGSFFMKKVEF</sequence>
<proteinExistence type="predicted"/>
<reference evidence="1 2" key="1">
    <citation type="submission" date="2020-08" db="EMBL/GenBank/DDBJ databases">
        <title>Plant Genome Project.</title>
        <authorList>
            <person name="Zhang R.-G."/>
        </authorList>
    </citation>
    <scope>NUCLEOTIDE SEQUENCE [LARGE SCALE GENOMIC DNA]</scope>
    <source>
        <tissue evidence="1">Rhizome</tissue>
    </source>
</reference>
<comment type="caution">
    <text evidence="1">The sequence shown here is derived from an EMBL/GenBank/DDBJ whole genome shotgun (WGS) entry which is preliminary data.</text>
</comment>